<accession>A0AAF3F5X5</accession>
<evidence type="ECO:0000313" key="1">
    <source>
        <dbReference type="Proteomes" id="UP000887575"/>
    </source>
</evidence>
<proteinExistence type="predicted"/>
<dbReference type="InterPro" id="IPR036397">
    <property type="entry name" value="RNaseH_sf"/>
</dbReference>
<organism evidence="1 2">
    <name type="scientific">Mesorhabditis belari</name>
    <dbReference type="NCBI Taxonomy" id="2138241"/>
    <lineage>
        <taxon>Eukaryota</taxon>
        <taxon>Metazoa</taxon>
        <taxon>Ecdysozoa</taxon>
        <taxon>Nematoda</taxon>
        <taxon>Chromadorea</taxon>
        <taxon>Rhabditida</taxon>
        <taxon>Rhabditina</taxon>
        <taxon>Rhabditomorpha</taxon>
        <taxon>Rhabditoidea</taxon>
        <taxon>Rhabditidae</taxon>
        <taxon>Mesorhabditinae</taxon>
        <taxon>Mesorhabditis</taxon>
    </lineage>
</organism>
<reference evidence="2" key="1">
    <citation type="submission" date="2024-02" db="UniProtKB">
        <authorList>
            <consortium name="WormBaseParasite"/>
        </authorList>
    </citation>
    <scope>IDENTIFICATION</scope>
</reference>
<protein>
    <recommendedName>
        <fullName evidence="3">Tc1-like transposase DDE domain-containing protein</fullName>
    </recommendedName>
</protein>
<dbReference type="AlphaFoldDB" id="A0AAF3F5X5"/>
<dbReference type="Gene3D" id="3.30.420.10">
    <property type="entry name" value="Ribonuclease H-like superfamily/Ribonuclease H"/>
    <property type="match status" value="1"/>
</dbReference>
<evidence type="ECO:0008006" key="3">
    <source>
        <dbReference type="Google" id="ProtNLM"/>
    </source>
</evidence>
<dbReference type="Proteomes" id="UP000887575">
    <property type="component" value="Unassembled WGS sequence"/>
</dbReference>
<dbReference type="GO" id="GO:0003676">
    <property type="term" value="F:nucleic acid binding"/>
    <property type="evidence" value="ECO:0007669"/>
    <property type="project" value="InterPro"/>
</dbReference>
<evidence type="ECO:0000313" key="2">
    <source>
        <dbReference type="WBParaSite" id="MBELARI_LOCUS2215"/>
    </source>
</evidence>
<keyword evidence="1" id="KW-1185">Reference proteome</keyword>
<dbReference type="WBParaSite" id="MBELARI_LOCUS2215">
    <property type="protein sequence ID" value="MBELARI_LOCUS2215"/>
    <property type="gene ID" value="MBELARI_LOCUS2215"/>
</dbReference>
<sequence>MCWGGSPDCNPIEHLWASVKRELRGYQFSSKDELWDKVQEIWKSISPRTLEELVASMPSRMKEIIKAQGGPTRY</sequence>
<name>A0AAF3F5X5_9BILA</name>